<feature type="region of interest" description="Disordered" evidence="3">
    <location>
        <begin position="535"/>
        <end position="558"/>
    </location>
</feature>
<dbReference type="HOGENOM" id="CLU_003560_0_0_1"/>
<dbReference type="Pfam" id="PF00782">
    <property type="entry name" value="DSPc"/>
    <property type="match status" value="1"/>
</dbReference>
<evidence type="ECO:0000313" key="7">
    <source>
        <dbReference type="Proteomes" id="UP000054097"/>
    </source>
</evidence>
<dbReference type="CDD" id="cd14516">
    <property type="entry name" value="DSP_fungal_PPS1"/>
    <property type="match status" value="1"/>
</dbReference>
<dbReference type="InterPro" id="IPR000387">
    <property type="entry name" value="Tyr_Pase_dom"/>
</dbReference>
<dbReference type="InterPro" id="IPR016130">
    <property type="entry name" value="Tyr_Pase_AS"/>
</dbReference>
<feature type="domain" description="Tyrosine-protein phosphatase" evidence="4">
    <location>
        <begin position="816"/>
        <end position="991"/>
    </location>
</feature>
<feature type="compositionally biased region" description="Basic and acidic residues" evidence="3">
    <location>
        <begin position="168"/>
        <end position="182"/>
    </location>
</feature>
<feature type="region of interest" description="Disordered" evidence="3">
    <location>
        <begin position="126"/>
        <end position="229"/>
    </location>
</feature>
<dbReference type="SUPFAM" id="SSF52799">
    <property type="entry name" value="(Phosphotyrosine protein) phosphatases II"/>
    <property type="match status" value="1"/>
</dbReference>
<keyword evidence="1" id="KW-0378">Hydrolase</keyword>
<dbReference type="PROSITE" id="PS00383">
    <property type="entry name" value="TYR_PHOSPHATASE_1"/>
    <property type="match status" value="1"/>
</dbReference>
<dbReference type="AlphaFoldDB" id="A0A0C3B8N9"/>
<dbReference type="PANTHER" id="PTHR47550:SF1">
    <property type="entry name" value="DUAL SPECIFICITY PROTEIN PHOSPHATASE PPS1"/>
    <property type="match status" value="1"/>
</dbReference>
<feature type="compositionally biased region" description="Polar residues" evidence="3">
    <location>
        <begin position="1"/>
        <end position="18"/>
    </location>
</feature>
<evidence type="ECO:0000259" key="5">
    <source>
        <dbReference type="PROSITE" id="PS50056"/>
    </source>
</evidence>
<dbReference type="InterPro" id="IPR053239">
    <property type="entry name" value="Dual_spec_PTase"/>
</dbReference>
<feature type="compositionally biased region" description="Low complexity" evidence="3">
    <location>
        <begin position="549"/>
        <end position="558"/>
    </location>
</feature>
<dbReference type="OrthoDB" id="273181at2759"/>
<dbReference type="Gene3D" id="3.90.190.10">
    <property type="entry name" value="Protein tyrosine phosphatase superfamily"/>
    <property type="match status" value="1"/>
</dbReference>
<dbReference type="InterPro" id="IPR047949">
    <property type="entry name" value="PPS1_DSP"/>
</dbReference>
<reference evidence="6 7" key="1">
    <citation type="submission" date="2014-04" db="EMBL/GenBank/DDBJ databases">
        <authorList>
            <consortium name="DOE Joint Genome Institute"/>
            <person name="Kuo A."/>
            <person name="Zuccaro A."/>
            <person name="Kohler A."/>
            <person name="Nagy L.G."/>
            <person name="Floudas D."/>
            <person name="Copeland A."/>
            <person name="Barry K.W."/>
            <person name="Cichocki N."/>
            <person name="Veneault-Fourrey C."/>
            <person name="LaButti K."/>
            <person name="Lindquist E.A."/>
            <person name="Lipzen A."/>
            <person name="Lundell T."/>
            <person name="Morin E."/>
            <person name="Murat C."/>
            <person name="Sun H."/>
            <person name="Tunlid A."/>
            <person name="Henrissat B."/>
            <person name="Grigoriev I.V."/>
            <person name="Hibbett D.S."/>
            <person name="Martin F."/>
            <person name="Nordberg H.P."/>
            <person name="Cantor M.N."/>
            <person name="Hua S.X."/>
        </authorList>
    </citation>
    <scope>NUCLEOTIDE SEQUENCE [LARGE SCALE GENOMIC DNA]</scope>
    <source>
        <strain evidence="6 7">MAFF 305830</strain>
    </source>
</reference>
<feature type="region of interest" description="Disordered" evidence="3">
    <location>
        <begin position="702"/>
        <end position="724"/>
    </location>
</feature>
<feature type="region of interest" description="Disordered" evidence="3">
    <location>
        <begin position="1"/>
        <end position="20"/>
    </location>
</feature>
<feature type="compositionally biased region" description="Polar residues" evidence="3">
    <location>
        <begin position="706"/>
        <end position="717"/>
    </location>
</feature>
<dbReference type="InterPro" id="IPR020422">
    <property type="entry name" value="TYR_PHOSPHATASE_DUAL_dom"/>
</dbReference>
<sequence length="1027" mass="111716">MPSIDMSNSTEPNSTSGLQYPPGFLSSLPILLSRPAPFAPIRALTAAQFAEIHRLHALADEDQLGDSVLFPFLHGIEGNNLSQNTFFANAARGGVPTYSHPLLPPVNPIAKVPAFRGLVWVRADEHDGPVSPPNGKLGRNGNGYDDDEDMDMEDSDNDEYSDNSAEDNAMRNHSQEGSDNGRRSRVAITIPGRPARSPSISNSTSSSEAAFSPSTAPTSLPTSPSSAQGQSKLFSAVHSHLLTSTLRQNDLLVTCPDGPAFAPARVPEGISLRNFGIQVSIYATLSDVVIYAPNGMTRSAFALAERFKHAIEAKARERERITKTNVVHYNVFVVTDTFSEFETHFPHLVAWDSKGNSINYVDFAVRERVEMCNLTQATEVCDGVWLGNSNDVPTYQPDLPGNDPFANAAENNPFGFDICVECCDGAQFPSSIELACAEGHIRKLDELWNMRQQRETNGEEISPRPAPSANHVLHLAFPSSPPSNQYTVNHVLSFISFLQSLLYPDHSSSLPSSSSMFTGSPPTYGSPSSYSGSSSFSSGVLSSRHRDSSAGSTRTSGTATPIMRKCRILLFSSDGYTETSILALCLLMAPKPSHYVNPQHSALSVFGTTVTNSPRLQPTHPQSTIQRSNSASAIAKTYVPNGSTTTGMSLPDAYLELQISRGRSFYVYPTDLDLLKRVEARLYTAPREIPKERGRDREIVARSISVDGTNNGDTSPTGGSGFSKWKWSTWGSRASFSIPSPPVEEDEAPQSTSGAAAMLIPMLSSSTPSASLISGSSVRASTAAPRRRARASTSPMPHVWADHWAWFSDPRFDGSFPSRVLPFLYLGNLAHASNAYMLHALGITHVVSVGECALVPPQANCSQAAEYRFSYGGKVLGAGPGSLWIEEREGRIKVLDIKGVSDDGIDSLRVRFREVCDWIEAARLEGGKVLVHCRVGVSRSATVTIAYVMKHLGVSLVDAYLLVRSRRLSVLIQPNLRLLYNLCSWEAELAQELAQSDPDAVNAFLGRRLSWPYLSREVHLLNEKYIQ</sequence>
<protein>
    <submittedName>
        <fullName evidence="6">Uncharacterized protein</fullName>
    </submittedName>
</protein>
<dbReference type="SMART" id="SM00195">
    <property type="entry name" value="DSPc"/>
    <property type="match status" value="1"/>
</dbReference>
<evidence type="ECO:0000256" key="3">
    <source>
        <dbReference type="SAM" id="MobiDB-lite"/>
    </source>
</evidence>
<evidence type="ECO:0000259" key="4">
    <source>
        <dbReference type="PROSITE" id="PS50054"/>
    </source>
</evidence>
<keyword evidence="7" id="KW-1185">Reference proteome</keyword>
<proteinExistence type="predicted"/>
<dbReference type="STRING" id="933852.A0A0C3B8N9"/>
<evidence type="ECO:0000256" key="2">
    <source>
        <dbReference type="ARBA" id="ARBA00022912"/>
    </source>
</evidence>
<evidence type="ECO:0000313" key="6">
    <source>
        <dbReference type="EMBL" id="KIM33170.1"/>
    </source>
</evidence>
<feature type="compositionally biased region" description="Low complexity" evidence="3">
    <location>
        <begin position="194"/>
        <end position="227"/>
    </location>
</feature>
<dbReference type="PANTHER" id="PTHR47550">
    <property type="entry name" value="DUAL SPECIFICITY PROTEIN PHOSPHATASE PPS1"/>
    <property type="match status" value="1"/>
</dbReference>
<reference evidence="7" key="2">
    <citation type="submission" date="2015-01" db="EMBL/GenBank/DDBJ databases">
        <title>Evolutionary Origins and Diversification of the Mycorrhizal Mutualists.</title>
        <authorList>
            <consortium name="DOE Joint Genome Institute"/>
            <consortium name="Mycorrhizal Genomics Consortium"/>
            <person name="Kohler A."/>
            <person name="Kuo A."/>
            <person name="Nagy L.G."/>
            <person name="Floudas D."/>
            <person name="Copeland A."/>
            <person name="Barry K.W."/>
            <person name="Cichocki N."/>
            <person name="Veneault-Fourrey C."/>
            <person name="LaButti K."/>
            <person name="Lindquist E.A."/>
            <person name="Lipzen A."/>
            <person name="Lundell T."/>
            <person name="Morin E."/>
            <person name="Murat C."/>
            <person name="Riley R."/>
            <person name="Ohm R."/>
            <person name="Sun H."/>
            <person name="Tunlid A."/>
            <person name="Henrissat B."/>
            <person name="Grigoriev I.V."/>
            <person name="Hibbett D.S."/>
            <person name="Martin F."/>
        </authorList>
    </citation>
    <scope>NUCLEOTIDE SEQUENCE [LARGE SCALE GENOMIC DNA]</scope>
    <source>
        <strain evidence="7">MAFF 305830</strain>
    </source>
</reference>
<gene>
    <name evidence="6" type="ORF">M408DRAFT_325977</name>
</gene>
<organism evidence="6 7">
    <name type="scientific">Serendipita vermifera MAFF 305830</name>
    <dbReference type="NCBI Taxonomy" id="933852"/>
    <lineage>
        <taxon>Eukaryota</taxon>
        <taxon>Fungi</taxon>
        <taxon>Dikarya</taxon>
        <taxon>Basidiomycota</taxon>
        <taxon>Agaricomycotina</taxon>
        <taxon>Agaricomycetes</taxon>
        <taxon>Sebacinales</taxon>
        <taxon>Serendipitaceae</taxon>
        <taxon>Serendipita</taxon>
    </lineage>
</organism>
<dbReference type="EMBL" id="KN824278">
    <property type="protein sequence ID" value="KIM33170.1"/>
    <property type="molecule type" value="Genomic_DNA"/>
</dbReference>
<dbReference type="InterPro" id="IPR000340">
    <property type="entry name" value="Dual-sp_phosphatase_cat-dom"/>
</dbReference>
<feature type="compositionally biased region" description="Acidic residues" evidence="3">
    <location>
        <begin position="144"/>
        <end position="165"/>
    </location>
</feature>
<dbReference type="GO" id="GO:0033260">
    <property type="term" value="P:nuclear DNA replication"/>
    <property type="evidence" value="ECO:0007669"/>
    <property type="project" value="InterPro"/>
</dbReference>
<accession>A0A0C3B8N9</accession>
<dbReference type="PROSITE" id="PS50054">
    <property type="entry name" value="TYR_PHOSPHATASE_DUAL"/>
    <property type="match status" value="1"/>
</dbReference>
<dbReference type="Proteomes" id="UP000054097">
    <property type="component" value="Unassembled WGS sequence"/>
</dbReference>
<feature type="domain" description="Tyrosine specific protein phosphatases" evidence="5">
    <location>
        <begin position="910"/>
        <end position="978"/>
    </location>
</feature>
<name>A0A0C3B8N9_SERVB</name>
<dbReference type="GO" id="GO:0008138">
    <property type="term" value="F:protein tyrosine/serine/threonine phosphatase activity"/>
    <property type="evidence" value="ECO:0007669"/>
    <property type="project" value="InterPro"/>
</dbReference>
<dbReference type="InterPro" id="IPR029021">
    <property type="entry name" value="Prot-tyrosine_phosphatase-like"/>
</dbReference>
<dbReference type="PROSITE" id="PS50056">
    <property type="entry name" value="TYR_PHOSPHATASE_2"/>
    <property type="match status" value="1"/>
</dbReference>
<evidence type="ECO:0000256" key="1">
    <source>
        <dbReference type="ARBA" id="ARBA00022801"/>
    </source>
</evidence>
<dbReference type="GO" id="GO:0005634">
    <property type="term" value="C:nucleus"/>
    <property type="evidence" value="ECO:0007669"/>
    <property type="project" value="GOC"/>
</dbReference>
<keyword evidence="2" id="KW-0904">Protein phosphatase</keyword>